<evidence type="ECO:0000313" key="3">
    <source>
        <dbReference type="Proteomes" id="UP000265566"/>
    </source>
</evidence>
<comment type="caution">
    <text evidence="2">The sequence shown here is derived from an EMBL/GenBank/DDBJ whole genome shotgun (WGS) entry which is preliminary data.</text>
</comment>
<dbReference type="EMBL" id="PSQE01000006">
    <property type="protein sequence ID" value="RHN52037.1"/>
    <property type="molecule type" value="Genomic_DNA"/>
</dbReference>
<evidence type="ECO:0000256" key="1">
    <source>
        <dbReference type="SAM" id="Phobius"/>
    </source>
</evidence>
<keyword evidence="1" id="KW-0472">Membrane</keyword>
<organism evidence="2 3">
    <name type="scientific">Medicago truncatula</name>
    <name type="common">Barrel medic</name>
    <name type="synonym">Medicago tribuloides</name>
    <dbReference type="NCBI Taxonomy" id="3880"/>
    <lineage>
        <taxon>Eukaryota</taxon>
        <taxon>Viridiplantae</taxon>
        <taxon>Streptophyta</taxon>
        <taxon>Embryophyta</taxon>
        <taxon>Tracheophyta</taxon>
        <taxon>Spermatophyta</taxon>
        <taxon>Magnoliopsida</taxon>
        <taxon>eudicotyledons</taxon>
        <taxon>Gunneridae</taxon>
        <taxon>Pentapetalae</taxon>
        <taxon>rosids</taxon>
        <taxon>fabids</taxon>
        <taxon>Fabales</taxon>
        <taxon>Fabaceae</taxon>
        <taxon>Papilionoideae</taxon>
        <taxon>50 kb inversion clade</taxon>
        <taxon>NPAAA clade</taxon>
        <taxon>Hologalegina</taxon>
        <taxon>IRL clade</taxon>
        <taxon>Trifolieae</taxon>
        <taxon>Medicago</taxon>
    </lineage>
</organism>
<proteinExistence type="predicted"/>
<dbReference type="AlphaFoldDB" id="A0A396HMF4"/>
<evidence type="ECO:0008006" key="4">
    <source>
        <dbReference type="Google" id="ProtNLM"/>
    </source>
</evidence>
<keyword evidence="1" id="KW-0812">Transmembrane</keyword>
<dbReference type="Proteomes" id="UP000265566">
    <property type="component" value="Chromosome 6"/>
</dbReference>
<sequence>MSCEVSPSCVLGALIRNGMGILLLLSIPYVLLNEVYDYVFRLDFYVTFTKRPSCQRLSMLMNLIRCKV</sequence>
<reference evidence="3" key="1">
    <citation type="journal article" date="2018" name="Nat. Plants">
        <title>Whole-genome landscape of Medicago truncatula symbiotic genes.</title>
        <authorList>
            <person name="Pecrix Y."/>
            <person name="Staton S.E."/>
            <person name="Sallet E."/>
            <person name="Lelandais-Briere C."/>
            <person name="Moreau S."/>
            <person name="Carrere S."/>
            <person name="Blein T."/>
            <person name="Jardinaud M.F."/>
            <person name="Latrasse D."/>
            <person name="Zouine M."/>
            <person name="Zahm M."/>
            <person name="Kreplak J."/>
            <person name="Mayjonade B."/>
            <person name="Satge C."/>
            <person name="Perez M."/>
            <person name="Cauet S."/>
            <person name="Marande W."/>
            <person name="Chantry-Darmon C."/>
            <person name="Lopez-Roques C."/>
            <person name="Bouchez O."/>
            <person name="Berard A."/>
            <person name="Debelle F."/>
            <person name="Munos S."/>
            <person name="Bendahmane A."/>
            <person name="Berges H."/>
            <person name="Niebel A."/>
            <person name="Buitink J."/>
            <person name="Frugier F."/>
            <person name="Benhamed M."/>
            <person name="Crespi M."/>
            <person name="Gouzy J."/>
            <person name="Gamas P."/>
        </authorList>
    </citation>
    <scope>NUCLEOTIDE SEQUENCE [LARGE SCALE GENOMIC DNA]</scope>
    <source>
        <strain evidence="3">cv. Jemalong A17</strain>
    </source>
</reference>
<feature type="transmembrane region" description="Helical" evidence="1">
    <location>
        <begin position="14"/>
        <end position="32"/>
    </location>
</feature>
<protein>
    <recommendedName>
        <fullName evidence="4">Transmembrane protein</fullName>
    </recommendedName>
</protein>
<dbReference type="Gramene" id="rna36651">
    <property type="protein sequence ID" value="RHN52037.1"/>
    <property type="gene ID" value="gene36651"/>
</dbReference>
<keyword evidence="1" id="KW-1133">Transmembrane helix</keyword>
<gene>
    <name evidence="2" type="ORF">MtrunA17_Chr6g0476011</name>
</gene>
<name>A0A396HMF4_MEDTR</name>
<accession>A0A396HMF4</accession>
<evidence type="ECO:0000313" key="2">
    <source>
        <dbReference type="EMBL" id="RHN52037.1"/>
    </source>
</evidence>